<accession>A0A0F5HLR5</accession>
<dbReference type="EMBL" id="JWIR02000019">
    <property type="protein sequence ID" value="KKB41714.1"/>
    <property type="molecule type" value="Genomic_DNA"/>
</dbReference>
<dbReference type="GO" id="GO:0006813">
    <property type="term" value="P:potassium ion transport"/>
    <property type="evidence" value="ECO:0007669"/>
    <property type="project" value="InterPro"/>
</dbReference>
<evidence type="ECO:0000259" key="1">
    <source>
        <dbReference type="PROSITE" id="PS51202"/>
    </source>
</evidence>
<protein>
    <submittedName>
        <fullName evidence="2">TrkA C-terminal domain protein</fullName>
    </submittedName>
</protein>
<comment type="caution">
    <text evidence="2">The sequence shown here is derived from an EMBL/GenBank/DDBJ whole genome shotgun (WGS) entry which is preliminary data.</text>
</comment>
<dbReference type="OrthoDB" id="67547at2"/>
<dbReference type="STRING" id="1221996.QY95_00521"/>
<reference evidence="2" key="1">
    <citation type="submission" date="2015-02" db="EMBL/GenBank/DDBJ databases">
        <title>Genome Assembly of Bacillaceae bacterium MTCC 8252.</title>
        <authorList>
            <person name="Verma A."/>
            <person name="Khatri I."/>
            <person name="Mual P."/>
            <person name="Subramanian S."/>
            <person name="Krishnamurthi S."/>
        </authorList>
    </citation>
    <scope>NUCLEOTIDE SEQUENCE [LARGE SCALE GENOMIC DNA]</scope>
    <source>
        <strain evidence="2">MTCC 8252</strain>
    </source>
</reference>
<dbReference type="SUPFAM" id="SSF116726">
    <property type="entry name" value="TrkA C-terminal domain-like"/>
    <property type="match status" value="1"/>
</dbReference>
<organism evidence="2 3">
    <name type="scientific">Bacillus thermotolerans</name>
    <name type="common">Quasibacillus thermotolerans</name>
    <dbReference type="NCBI Taxonomy" id="1221996"/>
    <lineage>
        <taxon>Bacteria</taxon>
        <taxon>Bacillati</taxon>
        <taxon>Bacillota</taxon>
        <taxon>Bacilli</taxon>
        <taxon>Bacillales</taxon>
        <taxon>Bacillaceae</taxon>
        <taxon>Bacillus</taxon>
    </lineage>
</organism>
<dbReference type="InterPro" id="IPR006037">
    <property type="entry name" value="RCK_C"/>
</dbReference>
<accession>A0A0F5I7V7</accession>
<dbReference type="PROSITE" id="PS51202">
    <property type="entry name" value="RCK_C"/>
    <property type="match status" value="1"/>
</dbReference>
<name>A0A0F5I7V7_BACTR</name>
<dbReference type="PANTHER" id="PTHR30445">
    <property type="entry name" value="K(+)_H(+) ANTIPORTER SUBUNIT KHTT"/>
    <property type="match status" value="1"/>
</dbReference>
<gene>
    <name evidence="2" type="ORF">QY95_00521</name>
</gene>
<dbReference type="InterPro" id="IPR026278">
    <property type="entry name" value="KhtT"/>
</dbReference>
<dbReference type="RefSeq" id="WP_039232830.1">
    <property type="nucleotide sequence ID" value="NZ_JWIR02000019.1"/>
</dbReference>
<dbReference type="InterPro" id="IPR058776">
    <property type="entry name" value="KhtT-like_N"/>
</dbReference>
<dbReference type="PANTHER" id="PTHR30445:SF8">
    <property type="entry name" value="K(+)_H(+) ANTIPORTER SUBUNIT KHTT"/>
    <property type="match status" value="1"/>
</dbReference>
<evidence type="ECO:0000313" key="3">
    <source>
        <dbReference type="Proteomes" id="UP000031563"/>
    </source>
</evidence>
<dbReference type="InterPro" id="IPR050144">
    <property type="entry name" value="AAE_transporter"/>
</dbReference>
<feature type="domain" description="RCK C-terminal" evidence="1">
    <location>
        <begin position="76"/>
        <end position="162"/>
    </location>
</feature>
<dbReference type="Gene3D" id="3.30.70.1450">
    <property type="entry name" value="Regulator of K+ conductance, C-terminal domain"/>
    <property type="match status" value="1"/>
</dbReference>
<dbReference type="Pfam" id="PF25991">
    <property type="entry name" value="KhtT_N"/>
    <property type="match status" value="1"/>
</dbReference>
<sequence length="165" mass="18484">MNIRESELPGIGYKFEIITKNDDKLVVVIHDDGRREIYHFDADDHEEAVSAATFTDEEARQIAGILGGMRYNPKSLDTVDFTFDDDLIIEWYQVEPGAPAINRTIGEVDIRSNFGVNVIAIKEKGTKRTYNPGPDTIIEAGDTLVISGEKNQIRKLISTLLSSRK</sequence>
<dbReference type="PIRSF" id="PIRSF005028">
    <property type="entry name" value="KhtT"/>
    <property type="match status" value="1"/>
</dbReference>
<dbReference type="Pfam" id="PF02080">
    <property type="entry name" value="TrkA_C"/>
    <property type="match status" value="1"/>
</dbReference>
<dbReference type="AlphaFoldDB" id="A0A0F5I7V7"/>
<keyword evidence="3" id="KW-1185">Reference proteome</keyword>
<dbReference type="Proteomes" id="UP000031563">
    <property type="component" value="Unassembled WGS sequence"/>
</dbReference>
<evidence type="ECO:0000313" key="2">
    <source>
        <dbReference type="EMBL" id="KKB41714.1"/>
    </source>
</evidence>
<proteinExistence type="predicted"/>
<dbReference type="InterPro" id="IPR036721">
    <property type="entry name" value="RCK_C_sf"/>
</dbReference>
<dbReference type="GO" id="GO:0008324">
    <property type="term" value="F:monoatomic cation transmembrane transporter activity"/>
    <property type="evidence" value="ECO:0007669"/>
    <property type="project" value="InterPro"/>
</dbReference>